<dbReference type="PANTHER" id="PTHR10183:SF379">
    <property type="entry name" value="CALPAIN-5"/>
    <property type="match status" value="1"/>
</dbReference>
<dbReference type="SMART" id="SM00720">
    <property type="entry name" value="calpain_III"/>
    <property type="match status" value="1"/>
</dbReference>
<dbReference type="InterPro" id="IPR036213">
    <property type="entry name" value="Calpain_III_sf"/>
</dbReference>
<keyword evidence="3" id="KW-0378">Hydrolase</keyword>
<dbReference type="InterPro" id="IPR022683">
    <property type="entry name" value="Calpain_III"/>
</dbReference>
<dbReference type="Pfam" id="PF01067">
    <property type="entry name" value="Calpain_III"/>
    <property type="match status" value="3"/>
</dbReference>
<evidence type="ECO:0000256" key="4">
    <source>
        <dbReference type="ARBA" id="ARBA00022807"/>
    </source>
</evidence>
<keyword evidence="2" id="KW-0645">Protease</keyword>
<organism evidence="7 8">
    <name type="scientific">Entamoeba nuttalli</name>
    <dbReference type="NCBI Taxonomy" id="412467"/>
    <lineage>
        <taxon>Eukaryota</taxon>
        <taxon>Amoebozoa</taxon>
        <taxon>Evosea</taxon>
        <taxon>Archamoebae</taxon>
        <taxon>Mastigamoebida</taxon>
        <taxon>Entamoebidae</taxon>
        <taxon>Entamoeba</taxon>
    </lineage>
</organism>
<gene>
    <name evidence="7" type="ORF">ENUP19_0040G0020</name>
</gene>
<dbReference type="PANTHER" id="PTHR10183">
    <property type="entry name" value="CALPAIN"/>
    <property type="match status" value="1"/>
</dbReference>
<evidence type="ECO:0000313" key="8">
    <source>
        <dbReference type="Proteomes" id="UP001628156"/>
    </source>
</evidence>
<accession>A0ABQ0DA39</accession>
<feature type="domain" description="Peptidase C2 calpain" evidence="6">
    <location>
        <begin position="447"/>
        <end position="587"/>
    </location>
</feature>
<keyword evidence="4" id="KW-0788">Thiol protease</keyword>
<dbReference type="Gene3D" id="2.60.120.380">
    <property type="match status" value="3"/>
</dbReference>
<reference evidence="7 8" key="1">
    <citation type="journal article" date="2019" name="PLoS Negl. Trop. Dis.">
        <title>Whole genome sequencing of Entamoeba nuttalli reveals mammalian host-related molecular signatures and a novel octapeptide-repeat surface protein.</title>
        <authorList>
            <person name="Tanaka M."/>
            <person name="Makiuchi T."/>
            <person name="Komiyama T."/>
            <person name="Shiina T."/>
            <person name="Osaki K."/>
            <person name="Tachibana H."/>
        </authorList>
    </citation>
    <scope>NUCLEOTIDE SEQUENCE [LARGE SCALE GENOMIC DNA]</scope>
    <source>
        <strain evidence="7 8">P19-061405</strain>
    </source>
</reference>
<dbReference type="InterPro" id="IPR022682">
    <property type="entry name" value="Calpain_domain_III"/>
</dbReference>
<evidence type="ECO:0000256" key="3">
    <source>
        <dbReference type="ARBA" id="ARBA00022801"/>
    </source>
</evidence>
<dbReference type="PRINTS" id="PR00704">
    <property type="entry name" value="CALPAIN"/>
</dbReference>
<comment type="caution">
    <text evidence="7">The sequence shown here is derived from an EMBL/GenBank/DDBJ whole genome shotgun (WGS) entry which is preliminary data.</text>
</comment>
<feature type="region of interest" description="Disordered" evidence="5">
    <location>
        <begin position="120"/>
        <end position="140"/>
    </location>
</feature>
<name>A0ABQ0DA39_9EUKA</name>
<evidence type="ECO:0000313" key="7">
    <source>
        <dbReference type="EMBL" id="GAB1219633.1"/>
    </source>
</evidence>
<evidence type="ECO:0000256" key="1">
    <source>
        <dbReference type="ARBA" id="ARBA00007623"/>
    </source>
</evidence>
<evidence type="ECO:0000256" key="5">
    <source>
        <dbReference type="SAM" id="MobiDB-lite"/>
    </source>
</evidence>
<dbReference type="EMBL" id="BAAFRS010000040">
    <property type="protein sequence ID" value="GAB1219633.1"/>
    <property type="molecule type" value="Genomic_DNA"/>
</dbReference>
<dbReference type="InterPro" id="IPR022684">
    <property type="entry name" value="Calpain_cysteine_protease"/>
</dbReference>
<proteinExistence type="inferred from homology"/>
<dbReference type="SUPFAM" id="SSF49758">
    <property type="entry name" value="Calpain large subunit, middle domain (domain III)"/>
    <property type="match status" value="3"/>
</dbReference>
<protein>
    <recommendedName>
        <fullName evidence="6">Peptidase C2 calpain domain-containing protein</fullName>
    </recommendedName>
</protein>
<evidence type="ECO:0000259" key="6">
    <source>
        <dbReference type="SMART" id="SM00720"/>
    </source>
</evidence>
<comment type="similarity">
    <text evidence="1">Belongs to the peptidase C2 family.</text>
</comment>
<sequence>MSKTPRERAGREPRMGKVGMLTIQFEDCKDGALGYIVCDVDHLTYITTKKKASKTLKIDETLYFPINSARPNIHFFLYKPRLIGSKCVGFYQLNMADIKESDQELHYVQSIKKPKNILEPDIGEVRPPEETGMGNDKKKKKKEKVLPQFKVSMKFTPVPVEEKKLDGIVLEGEWKKGFDAGNIISNPKWYENPQFLLTLTGKLHIKVCLKQDNINNRVTFFIVKYDQVFYENRPLTLFDPNEVIKIDENFLNTMASDNIEHSFELDAGSYVIIPTNLNRISSINPEPYHGKFQIAVSTEHMEAIEFIPIDYNKEWKFFEDSKKWTQTSNGGADRGSPYEFYHNYQYVIETKKDTKMSITMEQPDNKNKIGFYLFETKQTDRKEIDFGELVEETTNLISNVCVGKNFKLREGKYILVPCTSEAGEVGEFKLKIYYEEEDVIIKELTKEWSNIVSVNGEWKEGTAGGSVDDPDSFVTNPQYVIKAKYNKEECKDIIILLSQFIGASGKIESIGLPVFVNLEQKLDADDINEDNLVNLPEAWVRNRNVFTCFEVDEEDGLEVIVIPSTMKPNTFANFKITILTDVKDVTIEALE</sequence>
<keyword evidence="8" id="KW-1185">Reference proteome</keyword>
<dbReference type="Proteomes" id="UP001628156">
    <property type="component" value="Unassembled WGS sequence"/>
</dbReference>
<evidence type="ECO:0000256" key="2">
    <source>
        <dbReference type="ARBA" id="ARBA00022670"/>
    </source>
</evidence>